<evidence type="ECO:0008006" key="4">
    <source>
        <dbReference type="Google" id="ProtNLM"/>
    </source>
</evidence>
<name>K1WR47_MARBU</name>
<evidence type="ECO:0000313" key="2">
    <source>
        <dbReference type="EMBL" id="EKD14857.1"/>
    </source>
</evidence>
<dbReference type="AlphaFoldDB" id="K1WR47"/>
<dbReference type="Proteomes" id="UP000006753">
    <property type="component" value="Unassembled WGS sequence"/>
</dbReference>
<sequence>MSEDCIDTPLTITANVISLLTFVLGILASYLTFYTLTRSALGEIEALKLDVDSTRVQLHSVLECCSDEACLGPVRIHDPHGTLGKSVQALENMLESLSRDLERLQQEHEAKGVCWWGREEVWKRLSWVRKRKQLSGRMARIRALKMEVYVGQMNLLLRKMAAQEHGFYTQYERVFRQGNIEQMNS</sequence>
<dbReference type="KEGG" id="mbe:MBM_07068"/>
<dbReference type="InParanoid" id="K1WR47"/>
<dbReference type="EMBL" id="JH921444">
    <property type="protein sequence ID" value="EKD14857.1"/>
    <property type="molecule type" value="Genomic_DNA"/>
</dbReference>
<accession>K1WR47</accession>
<proteinExistence type="predicted"/>
<keyword evidence="1" id="KW-0812">Transmembrane</keyword>
<dbReference type="OrthoDB" id="5329749at2759"/>
<keyword evidence="1" id="KW-0472">Membrane</keyword>
<keyword evidence="3" id="KW-1185">Reference proteome</keyword>
<keyword evidence="1" id="KW-1133">Transmembrane helix</keyword>
<feature type="transmembrane region" description="Helical" evidence="1">
    <location>
        <begin position="12"/>
        <end position="33"/>
    </location>
</feature>
<dbReference type="GeneID" id="18763003"/>
<organism evidence="2 3">
    <name type="scientific">Marssonina brunnea f. sp. multigermtubi (strain MB_m1)</name>
    <name type="common">Marssonina leaf spot fungus</name>
    <dbReference type="NCBI Taxonomy" id="1072389"/>
    <lineage>
        <taxon>Eukaryota</taxon>
        <taxon>Fungi</taxon>
        <taxon>Dikarya</taxon>
        <taxon>Ascomycota</taxon>
        <taxon>Pezizomycotina</taxon>
        <taxon>Leotiomycetes</taxon>
        <taxon>Helotiales</taxon>
        <taxon>Drepanopezizaceae</taxon>
        <taxon>Drepanopeziza</taxon>
    </lineage>
</organism>
<evidence type="ECO:0000313" key="3">
    <source>
        <dbReference type="Proteomes" id="UP000006753"/>
    </source>
</evidence>
<reference evidence="2 3" key="1">
    <citation type="journal article" date="2012" name="BMC Genomics">
        <title>Sequencing the genome of Marssonina brunnea reveals fungus-poplar co-evolution.</title>
        <authorList>
            <person name="Zhu S."/>
            <person name="Cao Y.-Z."/>
            <person name="Jiang C."/>
            <person name="Tan B.-Y."/>
            <person name="Wang Z."/>
            <person name="Feng S."/>
            <person name="Zhang L."/>
            <person name="Su X.-H."/>
            <person name="Brejova B."/>
            <person name="Vinar T."/>
            <person name="Xu M."/>
            <person name="Wang M.-X."/>
            <person name="Zhang S.-G."/>
            <person name="Huang M.-R."/>
            <person name="Wu R."/>
            <person name="Zhou Y."/>
        </authorList>
    </citation>
    <scope>NUCLEOTIDE SEQUENCE [LARGE SCALE GENOMIC DNA]</scope>
    <source>
        <strain evidence="2 3">MB_m1</strain>
    </source>
</reference>
<dbReference type="HOGENOM" id="CLU_1461620_0_0_1"/>
<evidence type="ECO:0000256" key="1">
    <source>
        <dbReference type="SAM" id="Phobius"/>
    </source>
</evidence>
<dbReference type="RefSeq" id="XP_007294957.1">
    <property type="nucleotide sequence ID" value="XM_007294895.1"/>
</dbReference>
<gene>
    <name evidence="2" type="ORF">MBM_07068</name>
</gene>
<protein>
    <recommendedName>
        <fullName evidence="4">Fungal N-terminal domain-containing protein</fullName>
    </recommendedName>
</protein>